<evidence type="ECO:0000256" key="1">
    <source>
        <dbReference type="SAM" id="MobiDB-lite"/>
    </source>
</evidence>
<sequence>MSRRTTSHGGASNDDDDTPVDSSARPDVLGDQNALGLDNTADDDDDLYAPVANGVRPVERTIATGAEAQNQDVLRPSESSPMHDREGGELRRTASQSSAVKTSDARHGVSSNTGHPDTHSSRTAASWRPLSVTSVGSFAPMTQPDASSQGPSHPYAMYPQHAIDAPAAQPDHASTLGPAPTHPYSLYQQTMAPRDDGELYAGDAQTVIPVGFSGANLYHRRTGPDGEEQDMVGPDGHTEQLPPYSRFPEEGPTKAALAAEESAAQARMAAAALALSTAPESPFQHSPVSPVGPLSPLLSQSPIALVPPQSASPVSPIAPGPPPSPIAPTPGTEPTYASTAQPPLSPPPPPPPQSATSVTSASLAEGGPHEKQGNEAAIVPWWKRRVFRRLPAWVAVMIVLLLVVFAIVLGVAVGKVAYNRANSGTVETDQDDPSAQVTGTSQSLFDATPIPTPTSLGALPTGSFALPLGIAQESSKNCLAVSDQLPAWSCKMTFAPLVLSISFNDSDPMASVAPMPKPDQTIQYGIQAPDLGLRPLQLVMDLDDRLYGPAYHFTTMYDKVVVINQDDFGDSFASAPAEEDDQLSFRHRFQVMPGDSPWYCFWNATYVEGYVYVEDNSTAATFTNFPTAWPSLPVETAPAAPTPSANPNPPPPPAPTPPAPPRRRSTGFYPRYAPYPRIVKIEERRLSASPKPYCQRMHLLDDFTLVEALDKNEKPIRVDLDENDPDTDAVFMAEGHLSAHLSRPVPPEVDLHKRRGAIPLQERGDPPGTCHCQWMFQ</sequence>
<gene>
    <name evidence="4" type="ORF">M011DRAFT_58556</name>
</gene>
<dbReference type="OrthoDB" id="5384459at2759"/>
<feature type="region of interest" description="Disordered" evidence="1">
    <location>
        <begin position="1"/>
        <end position="186"/>
    </location>
</feature>
<feature type="domain" description="DUF7820" evidence="3">
    <location>
        <begin position="441"/>
        <end position="776"/>
    </location>
</feature>
<feature type="compositionally biased region" description="Polar residues" evidence="1">
    <location>
        <begin position="67"/>
        <end position="80"/>
    </location>
</feature>
<feature type="compositionally biased region" description="Pro residues" evidence="1">
    <location>
        <begin position="316"/>
        <end position="328"/>
    </location>
</feature>
<dbReference type="EMBL" id="MU006573">
    <property type="protein sequence ID" value="KAF2747393.1"/>
    <property type="molecule type" value="Genomic_DNA"/>
</dbReference>
<dbReference type="AlphaFoldDB" id="A0A6A6VBA0"/>
<name>A0A6A6VBA0_9PLEO</name>
<accession>A0A6A6VBA0</accession>
<dbReference type="Proteomes" id="UP000799440">
    <property type="component" value="Unassembled WGS sequence"/>
</dbReference>
<feature type="compositionally biased region" description="Pro residues" evidence="1">
    <location>
        <begin position="343"/>
        <end position="353"/>
    </location>
</feature>
<dbReference type="PANTHER" id="PTHR42078:SF1">
    <property type="entry name" value="GLUCAN 1, 4-ALPHA-GLUCOSIDASE"/>
    <property type="match status" value="1"/>
</dbReference>
<feature type="compositionally biased region" description="Polar residues" evidence="1">
    <location>
        <begin position="424"/>
        <end position="445"/>
    </location>
</feature>
<keyword evidence="2" id="KW-0472">Membrane</keyword>
<feature type="region of interest" description="Disordered" evidence="1">
    <location>
        <begin position="633"/>
        <end position="667"/>
    </location>
</feature>
<dbReference type="Pfam" id="PF25130">
    <property type="entry name" value="DUF7820"/>
    <property type="match status" value="1"/>
</dbReference>
<evidence type="ECO:0000259" key="3">
    <source>
        <dbReference type="Pfam" id="PF25130"/>
    </source>
</evidence>
<feature type="region of interest" description="Disordered" evidence="1">
    <location>
        <begin position="221"/>
        <end position="253"/>
    </location>
</feature>
<keyword evidence="2" id="KW-1133">Transmembrane helix</keyword>
<feature type="compositionally biased region" description="Pro residues" evidence="1">
    <location>
        <begin position="640"/>
        <end position="660"/>
    </location>
</feature>
<keyword evidence="5" id="KW-1185">Reference proteome</keyword>
<dbReference type="InterPro" id="IPR056722">
    <property type="entry name" value="DUF7820"/>
</dbReference>
<feature type="transmembrane region" description="Helical" evidence="2">
    <location>
        <begin position="390"/>
        <end position="413"/>
    </location>
</feature>
<feature type="compositionally biased region" description="Basic and acidic residues" evidence="1">
    <location>
        <begin position="81"/>
        <end position="92"/>
    </location>
</feature>
<organism evidence="4 5">
    <name type="scientific">Sporormia fimetaria CBS 119925</name>
    <dbReference type="NCBI Taxonomy" id="1340428"/>
    <lineage>
        <taxon>Eukaryota</taxon>
        <taxon>Fungi</taxon>
        <taxon>Dikarya</taxon>
        <taxon>Ascomycota</taxon>
        <taxon>Pezizomycotina</taxon>
        <taxon>Dothideomycetes</taxon>
        <taxon>Pleosporomycetidae</taxon>
        <taxon>Pleosporales</taxon>
        <taxon>Sporormiaceae</taxon>
        <taxon>Sporormia</taxon>
    </lineage>
</organism>
<keyword evidence="2" id="KW-0812">Transmembrane</keyword>
<feature type="compositionally biased region" description="Low complexity" evidence="1">
    <location>
        <begin position="329"/>
        <end position="342"/>
    </location>
</feature>
<evidence type="ECO:0000313" key="4">
    <source>
        <dbReference type="EMBL" id="KAF2747393.1"/>
    </source>
</evidence>
<protein>
    <recommendedName>
        <fullName evidence="3">DUF7820 domain-containing protein</fullName>
    </recommendedName>
</protein>
<evidence type="ECO:0000313" key="5">
    <source>
        <dbReference type="Proteomes" id="UP000799440"/>
    </source>
</evidence>
<reference evidence="4" key="1">
    <citation type="journal article" date="2020" name="Stud. Mycol.">
        <title>101 Dothideomycetes genomes: a test case for predicting lifestyles and emergence of pathogens.</title>
        <authorList>
            <person name="Haridas S."/>
            <person name="Albert R."/>
            <person name="Binder M."/>
            <person name="Bloem J."/>
            <person name="Labutti K."/>
            <person name="Salamov A."/>
            <person name="Andreopoulos B."/>
            <person name="Baker S."/>
            <person name="Barry K."/>
            <person name="Bills G."/>
            <person name="Bluhm B."/>
            <person name="Cannon C."/>
            <person name="Castanera R."/>
            <person name="Culley D."/>
            <person name="Daum C."/>
            <person name="Ezra D."/>
            <person name="Gonzalez J."/>
            <person name="Henrissat B."/>
            <person name="Kuo A."/>
            <person name="Liang C."/>
            <person name="Lipzen A."/>
            <person name="Lutzoni F."/>
            <person name="Magnuson J."/>
            <person name="Mondo S."/>
            <person name="Nolan M."/>
            <person name="Ohm R."/>
            <person name="Pangilinan J."/>
            <person name="Park H.-J."/>
            <person name="Ramirez L."/>
            <person name="Alfaro M."/>
            <person name="Sun H."/>
            <person name="Tritt A."/>
            <person name="Yoshinaga Y."/>
            <person name="Zwiers L.-H."/>
            <person name="Turgeon B."/>
            <person name="Goodwin S."/>
            <person name="Spatafora J."/>
            <person name="Crous P."/>
            <person name="Grigoriev I."/>
        </authorList>
    </citation>
    <scope>NUCLEOTIDE SEQUENCE</scope>
    <source>
        <strain evidence="4">CBS 119925</strain>
    </source>
</reference>
<proteinExistence type="predicted"/>
<evidence type="ECO:0000256" key="2">
    <source>
        <dbReference type="SAM" id="Phobius"/>
    </source>
</evidence>
<feature type="region of interest" description="Disordered" evidence="1">
    <location>
        <begin position="424"/>
        <end position="446"/>
    </location>
</feature>
<dbReference type="PANTHER" id="PTHR42078">
    <property type="entry name" value="GLUCAN 1, 4-ALPHA-GLUCOSIDASE"/>
    <property type="match status" value="1"/>
</dbReference>
<feature type="region of interest" description="Disordered" evidence="1">
    <location>
        <begin position="305"/>
        <end position="372"/>
    </location>
</feature>